<protein>
    <submittedName>
        <fullName evidence="2">Divalent-cation tolerance protein CutA</fullName>
    </submittedName>
</protein>
<proteinExistence type="inferred from homology"/>
<accession>A0ABQ4ESE9</accession>
<organism evidence="2 3">
    <name type="scientific">Plantactinospora mayteni</name>
    <dbReference type="NCBI Taxonomy" id="566021"/>
    <lineage>
        <taxon>Bacteria</taxon>
        <taxon>Bacillati</taxon>
        <taxon>Actinomycetota</taxon>
        <taxon>Actinomycetes</taxon>
        <taxon>Micromonosporales</taxon>
        <taxon>Micromonosporaceae</taxon>
        <taxon>Plantactinospora</taxon>
    </lineage>
</organism>
<keyword evidence="3" id="KW-1185">Reference proteome</keyword>
<dbReference type="PANTHER" id="PTHR23419:SF8">
    <property type="entry name" value="FI09726P"/>
    <property type="match status" value="1"/>
</dbReference>
<dbReference type="SUPFAM" id="SSF54913">
    <property type="entry name" value="GlnB-like"/>
    <property type="match status" value="1"/>
</dbReference>
<evidence type="ECO:0000313" key="3">
    <source>
        <dbReference type="Proteomes" id="UP000621500"/>
    </source>
</evidence>
<evidence type="ECO:0000256" key="1">
    <source>
        <dbReference type="ARBA" id="ARBA00010169"/>
    </source>
</evidence>
<dbReference type="InterPro" id="IPR004323">
    <property type="entry name" value="Ion_tolerance_CutA"/>
</dbReference>
<dbReference type="InterPro" id="IPR011322">
    <property type="entry name" value="N-reg_PII-like_a/b"/>
</dbReference>
<dbReference type="PANTHER" id="PTHR23419">
    <property type="entry name" value="DIVALENT CATION TOLERANCE CUTA-RELATED"/>
    <property type="match status" value="1"/>
</dbReference>
<gene>
    <name evidence="2" type="ORF">Pma05_41070</name>
</gene>
<reference evidence="2 3" key="1">
    <citation type="submission" date="2021-01" db="EMBL/GenBank/DDBJ databases">
        <title>Whole genome shotgun sequence of Plantactinospora mayteni NBRC 109088.</title>
        <authorList>
            <person name="Komaki H."/>
            <person name="Tamura T."/>
        </authorList>
    </citation>
    <scope>NUCLEOTIDE SEQUENCE [LARGE SCALE GENOMIC DNA]</scope>
    <source>
        <strain evidence="2 3">NBRC 109088</strain>
    </source>
</reference>
<comment type="similarity">
    <text evidence="1">Belongs to the CutA family.</text>
</comment>
<sequence length="120" mass="13154">MHIVAAAIQRRVPGVDQICIVTTVVDARAVADVLAAAAVAGRLAACAQVTGPVDSTYWWESRMETTREWTVVFKTAPDRVEALVDQVRAAHPYEVPEVLVTWVEGGNPEYSTWLHGQTRP</sequence>
<comment type="caution">
    <text evidence="2">The sequence shown here is derived from an EMBL/GenBank/DDBJ whole genome shotgun (WGS) entry which is preliminary data.</text>
</comment>
<name>A0ABQ4ESE9_9ACTN</name>
<dbReference type="Gene3D" id="3.30.70.120">
    <property type="match status" value="1"/>
</dbReference>
<dbReference type="Pfam" id="PF03091">
    <property type="entry name" value="CutA1"/>
    <property type="match status" value="1"/>
</dbReference>
<dbReference type="InterPro" id="IPR015867">
    <property type="entry name" value="N-reg_PII/ATP_PRibTrfase_C"/>
</dbReference>
<evidence type="ECO:0000313" key="2">
    <source>
        <dbReference type="EMBL" id="GIG97534.1"/>
    </source>
</evidence>
<dbReference type="Proteomes" id="UP000621500">
    <property type="component" value="Unassembled WGS sequence"/>
</dbReference>
<dbReference type="EMBL" id="BONX01000026">
    <property type="protein sequence ID" value="GIG97534.1"/>
    <property type="molecule type" value="Genomic_DNA"/>
</dbReference>